<accession>A0ABW2K1B8</accession>
<keyword evidence="2 4" id="KW-0012">Acyltransferase</keyword>
<comment type="caution">
    <text evidence="4">The sequence shown here is derived from an EMBL/GenBank/DDBJ whole genome shotgun (WGS) entry which is preliminary data.</text>
</comment>
<dbReference type="InterPro" id="IPR016181">
    <property type="entry name" value="Acyl_CoA_acyltransferase"/>
</dbReference>
<dbReference type="RefSeq" id="WP_289215659.1">
    <property type="nucleotide sequence ID" value="NZ_JAPVRC010000003.1"/>
</dbReference>
<proteinExistence type="predicted"/>
<keyword evidence="5" id="KW-1185">Reference proteome</keyword>
<dbReference type="Pfam" id="PF00583">
    <property type="entry name" value="Acetyltransf_1"/>
    <property type="match status" value="1"/>
</dbReference>
<evidence type="ECO:0000256" key="1">
    <source>
        <dbReference type="ARBA" id="ARBA00022679"/>
    </source>
</evidence>
<dbReference type="PROSITE" id="PS51186">
    <property type="entry name" value="GNAT"/>
    <property type="match status" value="1"/>
</dbReference>
<dbReference type="InterPro" id="IPR000182">
    <property type="entry name" value="GNAT_dom"/>
</dbReference>
<dbReference type="PANTHER" id="PTHR43420">
    <property type="entry name" value="ACETYLTRANSFERASE"/>
    <property type="match status" value="1"/>
</dbReference>
<dbReference type="Proteomes" id="UP001596494">
    <property type="component" value="Unassembled WGS sequence"/>
</dbReference>
<dbReference type="Gene3D" id="3.40.630.30">
    <property type="match status" value="1"/>
</dbReference>
<name>A0ABW2K1B8_9BACI</name>
<dbReference type="GO" id="GO:0016746">
    <property type="term" value="F:acyltransferase activity"/>
    <property type="evidence" value="ECO:0007669"/>
    <property type="project" value="UniProtKB-KW"/>
</dbReference>
<dbReference type="EC" id="2.3.1.-" evidence="4"/>
<sequence length="145" mass="16381">MNITHATLQEIKGVLPHIGESLQEGSRGFYQIGRDQASKMMQDVLDEDGQIQIAKDGETIIGWVLYGQQKDSFTGEDIGFIYDLFVMQEYRGRGIAKSLMENAMTELKLQGMNSVRLVVYAGNYAKELYEKLGFSDNRTVMSKKL</sequence>
<evidence type="ECO:0000313" key="4">
    <source>
        <dbReference type="EMBL" id="MFC7319897.1"/>
    </source>
</evidence>
<dbReference type="CDD" id="cd04301">
    <property type="entry name" value="NAT_SF"/>
    <property type="match status" value="1"/>
</dbReference>
<gene>
    <name evidence="4" type="ORF">ACFQMN_03225</name>
</gene>
<keyword evidence="1 4" id="KW-0808">Transferase</keyword>
<evidence type="ECO:0000313" key="5">
    <source>
        <dbReference type="Proteomes" id="UP001596494"/>
    </source>
</evidence>
<evidence type="ECO:0000259" key="3">
    <source>
        <dbReference type="PROSITE" id="PS51186"/>
    </source>
</evidence>
<organism evidence="4 5">
    <name type="scientific">Halobacillus campisalis</name>
    <dbReference type="NCBI Taxonomy" id="435909"/>
    <lineage>
        <taxon>Bacteria</taxon>
        <taxon>Bacillati</taxon>
        <taxon>Bacillota</taxon>
        <taxon>Bacilli</taxon>
        <taxon>Bacillales</taxon>
        <taxon>Bacillaceae</taxon>
        <taxon>Halobacillus</taxon>
    </lineage>
</organism>
<evidence type="ECO:0000256" key="2">
    <source>
        <dbReference type="ARBA" id="ARBA00023315"/>
    </source>
</evidence>
<dbReference type="SUPFAM" id="SSF55729">
    <property type="entry name" value="Acyl-CoA N-acyltransferases (Nat)"/>
    <property type="match status" value="1"/>
</dbReference>
<dbReference type="EMBL" id="JBHTBY010000001">
    <property type="protein sequence ID" value="MFC7319897.1"/>
    <property type="molecule type" value="Genomic_DNA"/>
</dbReference>
<reference evidence="5" key="1">
    <citation type="journal article" date="2019" name="Int. J. Syst. Evol. Microbiol.">
        <title>The Global Catalogue of Microorganisms (GCM) 10K type strain sequencing project: providing services to taxonomists for standard genome sequencing and annotation.</title>
        <authorList>
            <consortium name="The Broad Institute Genomics Platform"/>
            <consortium name="The Broad Institute Genome Sequencing Center for Infectious Disease"/>
            <person name="Wu L."/>
            <person name="Ma J."/>
        </authorList>
    </citation>
    <scope>NUCLEOTIDE SEQUENCE [LARGE SCALE GENOMIC DNA]</scope>
    <source>
        <strain evidence="5">CCUG 73951</strain>
    </source>
</reference>
<feature type="domain" description="N-acetyltransferase" evidence="3">
    <location>
        <begin position="1"/>
        <end position="145"/>
    </location>
</feature>
<dbReference type="InterPro" id="IPR050680">
    <property type="entry name" value="YpeA/RimI_acetyltransf"/>
</dbReference>
<protein>
    <submittedName>
        <fullName evidence="4">GNAT family N-acetyltransferase</fullName>
        <ecNumber evidence="4">2.3.1.-</ecNumber>
    </submittedName>
</protein>